<feature type="compositionally biased region" description="Basic residues" evidence="1">
    <location>
        <begin position="101"/>
        <end position="115"/>
    </location>
</feature>
<organism evidence="3 4">
    <name type="scientific">Penicillium egyptiacum</name>
    <dbReference type="NCBI Taxonomy" id="1303716"/>
    <lineage>
        <taxon>Eukaryota</taxon>
        <taxon>Fungi</taxon>
        <taxon>Dikarya</taxon>
        <taxon>Ascomycota</taxon>
        <taxon>Pezizomycotina</taxon>
        <taxon>Eurotiomycetes</taxon>
        <taxon>Eurotiomycetidae</taxon>
        <taxon>Eurotiales</taxon>
        <taxon>Aspergillaceae</taxon>
        <taxon>Penicillium</taxon>
    </lineage>
</organism>
<dbReference type="InterPro" id="IPR019434">
    <property type="entry name" value="DUF2423"/>
</dbReference>
<evidence type="ECO:0000313" key="3">
    <source>
        <dbReference type="EMBL" id="CAG8901915.1"/>
    </source>
</evidence>
<dbReference type="PANTHER" id="PTHR28219:SF1">
    <property type="entry name" value="UPF0642 PROTEIN YBL028C"/>
    <property type="match status" value="1"/>
</dbReference>
<dbReference type="GO" id="GO:0030687">
    <property type="term" value="C:preribosome, large subunit precursor"/>
    <property type="evidence" value="ECO:0007669"/>
    <property type="project" value="TreeGrafter"/>
</dbReference>
<protein>
    <recommendedName>
        <fullName evidence="2">DUF2423 domain-containing protein</fullName>
    </recommendedName>
</protein>
<evidence type="ECO:0000313" key="4">
    <source>
        <dbReference type="Proteomes" id="UP001154252"/>
    </source>
</evidence>
<name>A0A9W4KEI1_9EURO</name>
<proteinExistence type="predicted"/>
<gene>
    <name evidence="3" type="ORF">PEGY_LOCUS6649</name>
</gene>
<dbReference type="EMBL" id="CAJVRC010000872">
    <property type="protein sequence ID" value="CAG8901915.1"/>
    <property type="molecule type" value="Genomic_DNA"/>
</dbReference>
<sequence length="136" mass="15337">MAKSVRASVSKRNRANLRKKVFGPLVDARTERLAAKLQELASQPRPEAPMKSKMDVGEDEAGMYPTMIFQGYRLTSYSVLAEAAKAQTGDSEEMDIDTIKSSKKKQARVHKRNQKPRNSIVFQKRLSTTKKGPKRK</sequence>
<feature type="domain" description="DUF2423" evidence="2">
    <location>
        <begin position="1"/>
        <end position="44"/>
    </location>
</feature>
<evidence type="ECO:0000259" key="2">
    <source>
        <dbReference type="Pfam" id="PF10338"/>
    </source>
</evidence>
<evidence type="ECO:0000256" key="1">
    <source>
        <dbReference type="SAM" id="MobiDB-lite"/>
    </source>
</evidence>
<accession>A0A9W4KEI1</accession>
<dbReference type="PANTHER" id="PTHR28219">
    <property type="entry name" value="UPF0642 PROTEIN YBL028C"/>
    <property type="match status" value="1"/>
</dbReference>
<feature type="compositionally biased region" description="Polar residues" evidence="1">
    <location>
        <begin position="116"/>
        <end position="126"/>
    </location>
</feature>
<dbReference type="Pfam" id="PF10338">
    <property type="entry name" value="YBL028C_N"/>
    <property type="match status" value="1"/>
</dbReference>
<keyword evidence="4" id="KW-1185">Reference proteome</keyword>
<dbReference type="AlphaFoldDB" id="A0A9W4KEI1"/>
<feature type="compositionally biased region" description="Basic residues" evidence="1">
    <location>
        <begin position="127"/>
        <end position="136"/>
    </location>
</feature>
<comment type="caution">
    <text evidence="3">The sequence shown here is derived from an EMBL/GenBank/DDBJ whole genome shotgun (WGS) entry which is preliminary data.</text>
</comment>
<feature type="region of interest" description="Disordered" evidence="1">
    <location>
        <begin position="86"/>
        <end position="136"/>
    </location>
</feature>
<dbReference type="OrthoDB" id="4087970at2759"/>
<dbReference type="Proteomes" id="UP001154252">
    <property type="component" value="Unassembled WGS sequence"/>
</dbReference>
<reference evidence="3" key="1">
    <citation type="submission" date="2021-07" db="EMBL/GenBank/DDBJ databases">
        <authorList>
            <person name="Branca A.L. A."/>
        </authorList>
    </citation>
    <scope>NUCLEOTIDE SEQUENCE</scope>
</reference>